<dbReference type="Pfam" id="PF25917">
    <property type="entry name" value="BSH_RND"/>
    <property type="match status" value="1"/>
</dbReference>
<dbReference type="Gene3D" id="2.40.50.100">
    <property type="match status" value="1"/>
</dbReference>
<dbReference type="AlphaFoldDB" id="A0A8G2C0W2"/>
<name>A0A8G2C0W2_DESNO</name>
<evidence type="ECO:0000259" key="4">
    <source>
        <dbReference type="Pfam" id="PF25917"/>
    </source>
</evidence>
<dbReference type="Pfam" id="PF25954">
    <property type="entry name" value="Beta-barrel_RND_2"/>
    <property type="match status" value="1"/>
</dbReference>
<dbReference type="InterPro" id="IPR058625">
    <property type="entry name" value="MdtA-like_BSH"/>
</dbReference>
<accession>A0A8G2C0W2</accession>
<sequence>MPAFIHLLLSLALLLAACSQDDARSKPEPRTIKAQTMRLALTEARECRSLPGQVESRNSVTLASKTSGTVTEILAREGDVLTAGQTILRIDDAELRQREQSMRATAGQAGLEGKALAARKDQAKATLERMQKLLRQAAVSRDDVDRAQAEYEALANQEKAMAAQSSAAGFQSAEIRALMQYSTVTSPLNGVLTRRHVDLGAFVQAGTPLAEVDDLKSGFELVAQADESLLGRIEQGMNVVALIPSLSEAPFLTTLSAVIGQVDPASRSFRVKAALDATPSPGMYGKVCVPVGTARKLLVPQSALRPRGELSTALIVDSDSTLRLRIVKIGGAYQKAVLGGKTFILQTGTDQFGAVPDGAEILVEVLSGLSPDDEVVLGAPAVAREGDLLVRE</sequence>
<evidence type="ECO:0000313" key="7">
    <source>
        <dbReference type="Proteomes" id="UP000199581"/>
    </source>
</evidence>
<proteinExistence type="inferred from homology"/>
<evidence type="ECO:0000259" key="5">
    <source>
        <dbReference type="Pfam" id="PF25954"/>
    </source>
</evidence>
<keyword evidence="2" id="KW-0175">Coiled coil</keyword>
<dbReference type="InterPro" id="IPR058792">
    <property type="entry name" value="Beta-barrel_RND_2"/>
</dbReference>
<dbReference type="Proteomes" id="UP000199581">
    <property type="component" value="Unassembled WGS sequence"/>
</dbReference>
<organism evidence="6 7">
    <name type="scientific">Desulfomicrobium norvegicum (strain DSM 1741 / NCIMB 8310)</name>
    <name type="common">Desulfovibrio baculatus (strain Norway 4)</name>
    <name type="synonym">Desulfovibrio desulfuricans (strain Norway 4)</name>
    <dbReference type="NCBI Taxonomy" id="52561"/>
    <lineage>
        <taxon>Bacteria</taxon>
        <taxon>Pseudomonadati</taxon>
        <taxon>Thermodesulfobacteriota</taxon>
        <taxon>Desulfovibrionia</taxon>
        <taxon>Desulfovibrionales</taxon>
        <taxon>Desulfomicrobiaceae</taxon>
        <taxon>Desulfomicrobium</taxon>
    </lineage>
</organism>
<feature type="coiled-coil region" evidence="2">
    <location>
        <begin position="120"/>
        <end position="164"/>
    </location>
</feature>
<dbReference type="PANTHER" id="PTHR30469">
    <property type="entry name" value="MULTIDRUG RESISTANCE PROTEIN MDTA"/>
    <property type="match status" value="1"/>
</dbReference>
<dbReference type="GO" id="GO:0015562">
    <property type="term" value="F:efflux transmembrane transporter activity"/>
    <property type="evidence" value="ECO:0007669"/>
    <property type="project" value="TreeGrafter"/>
</dbReference>
<dbReference type="Gene3D" id="2.40.30.170">
    <property type="match status" value="1"/>
</dbReference>
<dbReference type="GO" id="GO:1990281">
    <property type="term" value="C:efflux pump complex"/>
    <property type="evidence" value="ECO:0007669"/>
    <property type="project" value="TreeGrafter"/>
</dbReference>
<dbReference type="NCBIfam" id="TIGR01730">
    <property type="entry name" value="RND_mfp"/>
    <property type="match status" value="1"/>
</dbReference>
<feature type="signal peptide" evidence="3">
    <location>
        <begin position="1"/>
        <end position="23"/>
    </location>
</feature>
<dbReference type="PANTHER" id="PTHR30469:SF15">
    <property type="entry name" value="HLYD FAMILY OF SECRETION PROTEINS"/>
    <property type="match status" value="1"/>
</dbReference>
<dbReference type="Gene3D" id="1.10.287.470">
    <property type="entry name" value="Helix hairpin bin"/>
    <property type="match status" value="1"/>
</dbReference>
<dbReference type="InterPro" id="IPR006143">
    <property type="entry name" value="RND_pump_MFP"/>
</dbReference>
<dbReference type="SUPFAM" id="SSF111369">
    <property type="entry name" value="HlyD-like secretion proteins"/>
    <property type="match status" value="1"/>
</dbReference>
<keyword evidence="3" id="KW-0732">Signal</keyword>
<protein>
    <submittedName>
        <fullName evidence="6">RND family efflux transporter, MFP subunit</fullName>
    </submittedName>
</protein>
<evidence type="ECO:0000256" key="3">
    <source>
        <dbReference type="SAM" id="SignalP"/>
    </source>
</evidence>
<gene>
    <name evidence="6" type="ORF">SAMN05421830_10297</name>
</gene>
<feature type="domain" description="Multidrug resistance protein MdtA-like barrel-sandwich hybrid" evidence="4">
    <location>
        <begin position="58"/>
        <end position="210"/>
    </location>
</feature>
<evidence type="ECO:0000256" key="1">
    <source>
        <dbReference type="ARBA" id="ARBA00009477"/>
    </source>
</evidence>
<feature type="domain" description="CusB-like beta-barrel" evidence="5">
    <location>
        <begin position="221"/>
        <end position="287"/>
    </location>
</feature>
<dbReference type="Gene3D" id="2.40.420.20">
    <property type="match status" value="1"/>
</dbReference>
<feature type="chain" id="PRO_5034292092" evidence="3">
    <location>
        <begin position="24"/>
        <end position="392"/>
    </location>
</feature>
<comment type="caution">
    <text evidence="6">The sequence shown here is derived from an EMBL/GenBank/DDBJ whole genome shotgun (WGS) entry which is preliminary data.</text>
</comment>
<keyword evidence="7" id="KW-1185">Reference proteome</keyword>
<reference evidence="6 7" key="1">
    <citation type="submission" date="2016-10" db="EMBL/GenBank/DDBJ databases">
        <authorList>
            <person name="Varghese N."/>
            <person name="Submissions S."/>
        </authorList>
    </citation>
    <scope>NUCLEOTIDE SEQUENCE [LARGE SCALE GENOMIC DNA]</scope>
    <source>
        <strain evidence="6 7">DSM 1741</strain>
    </source>
</reference>
<comment type="similarity">
    <text evidence="1">Belongs to the membrane fusion protein (MFP) (TC 8.A.1) family.</text>
</comment>
<evidence type="ECO:0000256" key="2">
    <source>
        <dbReference type="SAM" id="Coils"/>
    </source>
</evidence>
<dbReference type="EMBL" id="FOTO01000002">
    <property type="protein sequence ID" value="SFL42747.1"/>
    <property type="molecule type" value="Genomic_DNA"/>
</dbReference>
<evidence type="ECO:0000313" key="6">
    <source>
        <dbReference type="EMBL" id="SFL42747.1"/>
    </source>
</evidence>
<dbReference type="RefSeq" id="WP_161949034.1">
    <property type="nucleotide sequence ID" value="NZ_FOTO01000002.1"/>
</dbReference>